<dbReference type="InterPro" id="IPR029063">
    <property type="entry name" value="SAM-dependent_MTases_sf"/>
</dbReference>
<dbReference type="GO" id="GO:0008757">
    <property type="term" value="F:S-adenosylmethionine-dependent methyltransferase activity"/>
    <property type="evidence" value="ECO:0007669"/>
    <property type="project" value="InterPro"/>
</dbReference>
<dbReference type="CDD" id="cd02440">
    <property type="entry name" value="AdoMet_MTases"/>
    <property type="match status" value="1"/>
</dbReference>
<dbReference type="PANTHER" id="PTHR43861">
    <property type="entry name" value="TRANS-ACONITATE 2-METHYLTRANSFERASE-RELATED"/>
    <property type="match status" value="1"/>
</dbReference>
<dbReference type="AlphaFoldDB" id="A0A4R6KNW0"/>
<dbReference type="Gene3D" id="3.40.50.150">
    <property type="entry name" value="Vaccinia Virus protein VP39"/>
    <property type="match status" value="1"/>
</dbReference>
<feature type="domain" description="Methyltransferase type 11" evidence="1">
    <location>
        <begin position="37"/>
        <end position="132"/>
    </location>
</feature>
<dbReference type="Pfam" id="PF08241">
    <property type="entry name" value="Methyltransf_11"/>
    <property type="match status" value="1"/>
</dbReference>
<gene>
    <name evidence="2" type="ORF">EV643_102548</name>
</gene>
<dbReference type="OrthoDB" id="7032234at2"/>
<evidence type="ECO:0000313" key="2">
    <source>
        <dbReference type="EMBL" id="TDO52706.1"/>
    </source>
</evidence>
<sequence>MELDWGTGSYEETGVQLLPVSEVVVELAKPLAGRKVLDVGCGTGNAALLAAAEGAEVTAVDPAARLLEVAGERAAQRGLQVEFLSGDAGGLPVGDGTADVVLSVFAVIFAPEPEKAIAELARVTAEDGRIILTAWPPGGPLTEIAVTAGKFMAQVFGQPDGDQATFGWHDPDALRAAFAPHGFEVEVERRELVVNHRSPEAFVEQSSSHPMAVAGANALAQRPDGAELAQELEARLLAVARAANEDANAFRVTNPYAVVTARRA</sequence>
<dbReference type="Proteomes" id="UP000295388">
    <property type="component" value="Unassembled WGS sequence"/>
</dbReference>
<keyword evidence="2" id="KW-0489">Methyltransferase</keyword>
<organism evidence="2 3">
    <name type="scientific">Kribbella caucasensis</name>
    <dbReference type="NCBI Taxonomy" id="2512215"/>
    <lineage>
        <taxon>Bacteria</taxon>
        <taxon>Bacillati</taxon>
        <taxon>Actinomycetota</taxon>
        <taxon>Actinomycetes</taxon>
        <taxon>Propionibacteriales</taxon>
        <taxon>Kribbellaceae</taxon>
        <taxon>Kribbella</taxon>
    </lineage>
</organism>
<keyword evidence="2" id="KW-0808">Transferase</keyword>
<proteinExistence type="predicted"/>
<accession>A0A4R6KNW0</accession>
<protein>
    <submittedName>
        <fullName evidence="2">Ubiquinone/menaquinone biosynthesis C-methylase UbiE</fullName>
    </submittedName>
</protein>
<keyword evidence="3" id="KW-1185">Reference proteome</keyword>
<name>A0A4R6KNW0_9ACTN</name>
<keyword evidence="2" id="KW-0830">Ubiquinone</keyword>
<comment type="caution">
    <text evidence="2">The sequence shown here is derived from an EMBL/GenBank/DDBJ whole genome shotgun (WGS) entry which is preliminary data.</text>
</comment>
<dbReference type="EMBL" id="SNWQ01000002">
    <property type="protein sequence ID" value="TDO52706.1"/>
    <property type="molecule type" value="Genomic_DNA"/>
</dbReference>
<reference evidence="2 3" key="1">
    <citation type="submission" date="2019-03" db="EMBL/GenBank/DDBJ databases">
        <title>Genomic Encyclopedia of Type Strains, Phase III (KMG-III): the genomes of soil and plant-associated and newly described type strains.</title>
        <authorList>
            <person name="Whitman W."/>
        </authorList>
    </citation>
    <scope>NUCLEOTIDE SEQUENCE [LARGE SCALE GENOMIC DNA]</scope>
    <source>
        <strain evidence="2 3">VKM Ac-2527</strain>
    </source>
</reference>
<evidence type="ECO:0000313" key="3">
    <source>
        <dbReference type="Proteomes" id="UP000295388"/>
    </source>
</evidence>
<evidence type="ECO:0000259" key="1">
    <source>
        <dbReference type="Pfam" id="PF08241"/>
    </source>
</evidence>
<dbReference type="GO" id="GO:0032259">
    <property type="term" value="P:methylation"/>
    <property type="evidence" value="ECO:0007669"/>
    <property type="project" value="UniProtKB-KW"/>
</dbReference>
<dbReference type="RefSeq" id="WP_133799095.1">
    <property type="nucleotide sequence ID" value="NZ_SNWQ01000002.1"/>
</dbReference>
<dbReference type="SUPFAM" id="SSF53335">
    <property type="entry name" value="S-adenosyl-L-methionine-dependent methyltransferases"/>
    <property type="match status" value="1"/>
</dbReference>
<dbReference type="InterPro" id="IPR013216">
    <property type="entry name" value="Methyltransf_11"/>
</dbReference>